<reference evidence="3" key="1">
    <citation type="submission" date="2016-06" db="UniProtKB">
        <authorList>
            <consortium name="WormBaseParasite"/>
        </authorList>
    </citation>
    <scope>IDENTIFICATION</scope>
</reference>
<organism evidence="3">
    <name type="scientific">Schistosoma curassoni</name>
    <dbReference type="NCBI Taxonomy" id="6186"/>
    <lineage>
        <taxon>Eukaryota</taxon>
        <taxon>Metazoa</taxon>
        <taxon>Spiralia</taxon>
        <taxon>Lophotrochozoa</taxon>
        <taxon>Platyhelminthes</taxon>
        <taxon>Trematoda</taxon>
        <taxon>Digenea</taxon>
        <taxon>Strigeidida</taxon>
        <taxon>Schistosomatoidea</taxon>
        <taxon>Schistosomatidae</taxon>
        <taxon>Schistosoma</taxon>
    </lineage>
</organism>
<evidence type="ECO:0000313" key="3">
    <source>
        <dbReference type="WBParaSite" id="SCUD_0000844601-mRNA-1"/>
    </source>
</evidence>
<evidence type="ECO:0000313" key="1">
    <source>
        <dbReference type="EMBL" id="VDP30783.1"/>
    </source>
</evidence>
<sequence>MKYQRNINFLSLLLQQKKTPFSSKNITPSKSLNYDSKSTFFDVCHQYISKQKQGDNDDDDDHHHHHHH</sequence>
<gene>
    <name evidence="1" type="ORF">SCUD_LOCUS8446</name>
</gene>
<evidence type="ECO:0000313" key="2">
    <source>
        <dbReference type="Proteomes" id="UP000279833"/>
    </source>
</evidence>
<dbReference type="EMBL" id="UZAK01032748">
    <property type="protein sequence ID" value="VDP30783.1"/>
    <property type="molecule type" value="Genomic_DNA"/>
</dbReference>
<proteinExistence type="predicted"/>
<protein>
    <submittedName>
        <fullName evidence="3">Ovule protein</fullName>
    </submittedName>
</protein>
<name>A0A183K0D6_9TREM</name>
<keyword evidence="2" id="KW-1185">Reference proteome</keyword>
<reference evidence="1 2" key="2">
    <citation type="submission" date="2018-11" db="EMBL/GenBank/DDBJ databases">
        <authorList>
            <consortium name="Pathogen Informatics"/>
        </authorList>
    </citation>
    <scope>NUCLEOTIDE SEQUENCE [LARGE SCALE GENOMIC DNA]</scope>
    <source>
        <strain evidence="1">Dakar</strain>
        <strain evidence="2">Dakar, Senegal</strain>
    </source>
</reference>
<accession>A0A183K0D6</accession>
<dbReference type="Proteomes" id="UP000279833">
    <property type="component" value="Unassembled WGS sequence"/>
</dbReference>
<dbReference type="AlphaFoldDB" id="A0A183K0D6"/>
<dbReference type="WBParaSite" id="SCUD_0000844601-mRNA-1">
    <property type="protein sequence ID" value="SCUD_0000844601-mRNA-1"/>
    <property type="gene ID" value="SCUD_0000844601"/>
</dbReference>